<feature type="region of interest" description="Disordered" evidence="1">
    <location>
        <begin position="34"/>
        <end position="105"/>
    </location>
</feature>
<dbReference type="Proteomes" id="UP000051952">
    <property type="component" value="Unassembled WGS sequence"/>
</dbReference>
<protein>
    <recommendedName>
        <fullName evidence="4">J domain-containing protein</fullName>
    </recommendedName>
</protein>
<dbReference type="VEuPathDB" id="TriTrypDB:BSAL_66585"/>
<sequence length="500" mass="55974">MTCCLLFSVMGTNFLYSTWKRELLLRVAMDQPSISRAAQPPSGPQSARPQSARWRSEAAPAPPPRAAIRPMSARVTRDLPAQAVVTPRRDSAVKPPLQAAPPKPKQSYTFVAAASPCRSLVDADRHFREGRFGMCRDELRKFGVEGSLPRCCVVHKLLAARVALLSEQPKCALALYDEIPSSSIPDGEWNCAKTTVVDFMTATHSRQNELLNAIVDAFAMGAPSMAAYFVTQRAKCCIIVGHLDEALVHLTKATRLCSSCCDVITCKWLLTFSLDEECSLQNCALPPDATRCSDHSHFFCRGACSILALLMDLVRKSRTHSTSALATLADEFVAFCNSPSPPRIPQALIDALILRVQHSVSVQHSNVNVTPPMQTRQTSQFILRREARMRLQLLNDNPPQAFRFLRDNADKFLHLQIEELQRIVALRFMNHCCQLETKENDVFGFVTCSDKSKASLTRRKRHLSLALHPDKWNTNQESVDLAQFCFRWMADEFDRVSRTS</sequence>
<keyword evidence="3" id="KW-1185">Reference proteome</keyword>
<dbReference type="AlphaFoldDB" id="A0A0S4ITM7"/>
<evidence type="ECO:0000256" key="1">
    <source>
        <dbReference type="SAM" id="MobiDB-lite"/>
    </source>
</evidence>
<evidence type="ECO:0000313" key="3">
    <source>
        <dbReference type="Proteomes" id="UP000051952"/>
    </source>
</evidence>
<name>A0A0S4ITM7_BODSA</name>
<dbReference type="EMBL" id="CYKH01000425">
    <property type="protein sequence ID" value="CUF86727.1"/>
    <property type="molecule type" value="Genomic_DNA"/>
</dbReference>
<proteinExistence type="predicted"/>
<gene>
    <name evidence="2" type="ORF">BSAL_66585</name>
</gene>
<reference evidence="3" key="1">
    <citation type="submission" date="2015-09" db="EMBL/GenBank/DDBJ databases">
        <authorList>
            <consortium name="Pathogen Informatics"/>
        </authorList>
    </citation>
    <scope>NUCLEOTIDE SEQUENCE [LARGE SCALE GENOMIC DNA]</scope>
    <source>
        <strain evidence="3">Lake Konstanz</strain>
    </source>
</reference>
<evidence type="ECO:0008006" key="4">
    <source>
        <dbReference type="Google" id="ProtNLM"/>
    </source>
</evidence>
<organism evidence="2 3">
    <name type="scientific">Bodo saltans</name>
    <name type="common">Flagellated protozoan</name>
    <dbReference type="NCBI Taxonomy" id="75058"/>
    <lineage>
        <taxon>Eukaryota</taxon>
        <taxon>Discoba</taxon>
        <taxon>Euglenozoa</taxon>
        <taxon>Kinetoplastea</taxon>
        <taxon>Metakinetoplastina</taxon>
        <taxon>Eubodonida</taxon>
        <taxon>Bodonidae</taxon>
        <taxon>Bodo</taxon>
    </lineage>
</organism>
<accession>A0A0S4ITM7</accession>
<evidence type="ECO:0000313" key="2">
    <source>
        <dbReference type="EMBL" id="CUF86727.1"/>
    </source>
</evidence>